<comment type="caution">
    <text evidence="2">The sequence shown here is derived from an EMBL/GenBank/DDBJ whole genome shotgun (WGS) entry which is preliminary data.</text>
</comment>
<feature type="compositionally biased region" description="Low complexity" evidence="1">
    <location>
        <begin position="78"/>
        <end position="98"/>
    </location>
</feature>
<evidence type="ECO:0000313" key="3">
    <source>
        <dbReference type="Proteomes" id="UP000696294"/>
    </source>
</evidence>
<feature type="compositionally biased region" description="Pro residues" evidence="1">
    <location>
        <begin position="1"/>
        <end position="12"/>
    </location>
</feature>
<dbReference type="EMBL" id="JAATEP010000014">
    <property type="protein sequence ID" value="NJP91962.1"/>
    <property type="molecule type" value="Genomic_DNA"/>
</dbReference>
<feature type="region of interest" description="Disordered" evidence="1">
    <location>
        <begin position="1"/>
        <end position="126"/>
    </location>
</feature>
<protein>
    <recommendedName>
        <fullName evidence="4">DUF4352 domain-containing protein</fullName>
    </recommendedName>
</protein>
<keyword evidence="3" id="KW-1185">Reference proteome</keyword>
<gene>
    <name evidence="2" type="ORF">HCN51_21275</name>
</gene>
<evidence type="ECO:0000256" key="1">
    <source>
        <dbReference type="SAM" id="MobiDB-lite"/>
    </source>
</evidence>
<organism evidence="2 3">
    <name type="scientific">Nonomuraea composti</name>
    <dbReference type="NCBI Taxonomy" id="2720023"/>
    <lineage>
        <taxon>Bacteria</taxon>
        <taxon>Bacillati</taxon>
        <taxon>Actinomycetota</taxon>
        <taxon>Actinomycetes</taxon>
        <taxon>Streptosporangiales</taxon>
        <taxon>Streptosporangiaceae</taxon>
        <taxon>Nonomuraea</taxon>
    </lineage>
</organism>
<dbReference type="RefSeq" id="WP_168011272.1">
    <property type="nucleotide sequence ID" value="NZ_JAATEP010000014.1"/>
</dbReference>
<dbReference type="Proteomes" id="UP000696294">
    <property type="component" value="Unassembled WGS sequence"/>
</dbReference>
<sequence length="314" mass="33509">MPGYGPQPPAGRPPGQGRQAPSDQQVWPPAPRGEHPIGAATQPMPAVRPPAPLYQAHRAAHGIMPPTPHPEDPEQTVPAPAARPAVPAPAAASQHPADPGQPVSPGQPADAGQPDASQPAPGKPRRGRKVLIAVGAVAVSLLITGAQVYDGYGFYEVQTTKETKEIRVAPGQAAQVNGVEWTGSVKRMEPAPKDNGGYGPEVTWMQVDITKKVVDEASATMTALPAELRLTDRAGRTWVVEIATTVERPTDRMEVGKTYEIPAGAIVPTAVADEVELSFRPSNYRSDTPTEDIFNREAIEKMPKDVEVLRFTRR</sequence>
<evidence type="ECO:0008006" key="4">
    <source>
        <dbReference type="Google" id="ProtNLM"/>
    </source>
</evidence>
<accession>A0ABX1B6B2</accession>
<proteinExistence type="predicted"/>
<name>A0ABX1B6B2_9ACTN</name>
<evidence type="ECO:0000313" key="2">
    <source>
        <dbReference type="EMBL" id="NJP91962.1"/>
    </source>
</evidence>
<reference evidence="2 3" key="1">
    <citation type="submission" date="2020-03" db="EMBL/GenBank/DDBJ databases">
        <title>WGS of actinomycetes isolated from Thailand.</title>
        <authorList>
            <person name="Thawai C."/>
        </authorList>
    </citation>
    <scope>NUCLEOTIDE SEQUENCE [LARGE SCALE GENOMIC DNA]</scope>
    <source>
        <strain evidence="2 3">FMUSA5-5</strain>
    </source>
</reference>